<evidence type="ECO:0000313" key="3">
    <source>
        <dbReference type="EMBL" id="KAG7115344.1"/>
    </source>
</evidence>
<comment type="caution">
    <text evidence="3">The sequence shown here is derived from an EMBL/GenBank/DDBJ whole genome shotgun (WGS) entry which is preliminary data.</text>
</comment>
<accession>A0A8I2Z7P6</accession>
<dbReference type="AlphaFoldDB" id="A0A8I2Z7P6"/>
<evidence type="ECO:0000256" key="2">
    <source>
        <dbReference type="SAM" id="MobiDB-lite"/>
    </source>
</evidence>
<name>A0A8I2Z7P6_VERLO</name>
<gene>
    <name evidence="3" type="ORF">HYQ45_016372</name>
</gene>
<feature type="compositionally biased region" description="Basic and acidic residues" evidence="2">
    <location>
        <begin position="12"/>
        <end position="27"/>
    </location>
</feature>
<feature type="coiled-coil region" evidence="1">
    <location>
        <begin position="106"/>
        <end position="137"/>
    </location>
</feature>
<feature type="region of interest" description="Disordered" evidence="2">
    <location>
        <begin position="1"/>
        <end position="81"/>
    </location>
</feature>
<protein>
    <submittedName>
        <fullName evidence="3">Uncharacterized protein</fullName>
    </submittedName>
</protein>
<sequence length="232" mass="26740">MSGLKKHGKNNRRNDEGEDEDRRRELEVSTSGGRRRGNTEINVGRRHESHDSSRHYSANSRQYQSNDRYVDSHDRNYDSNDRHYHHHVHQLRPHPSDKIENSLDDIAQTRARNHKTYQKLEALNRESEEAMRHEARRQEKITSLLVKLQPSEAHCARQKDLIRRLKPQADEAAGFVWWPTNYERARCYEKIINEPAVVEEAGLPALPALPLAPAPVAGLLGDVNEQPVALTS</sequence>
<reference evidence="3" key="1">
    <citation type="journal article" date="2021" name="Mol. Plant Pathol.">
        <title>A 20-kb lineage-specific genomic region tames virulence in pathogenic amphidiploid Verticillium longisporum.</title>
        <authorList>
            <person name="Harting R."/>
            <person name="Starke J."/>
            <person name="Kusch H."/>
            <person name="Poggeler S."/>
            <person name="Maurus I."/>
            <person name="Schluter R."/>
            <person name="Landesfeind M."/>
            <person name="Bulla I."/>
            <person name="Nowrousian M."/>
            <person name="de Jonge R."/>
            <person name="Stahlhut G."/>
            <person name="Hoff K.J."/>
            <person name="Asshauer K.P."/>
            <person name="Thurmer A."/>
            <person name="Stanke M."/>
            <person name="Daniel R."/>
            <person name="Morgenstern B."/>
            <person name="Thomma B.P.H.J."/>
            <person name="Kronstad J.W."/>
            <person name="Braus-Stromeyer S.A."/>
            <person name="Braus G.H."/>
        </authorList>
    </citation>
    <scope>NUCLEOTIDE SEQUENCE</scope>
    <source>
        <strain evidence="3">Vl32</strain>
    </source>
</reference>
<evidence type="ECO:0000313" key="4">
    <source>
        <dbReference type="Proteomes" id="UP000689129"/>
    </source>
</evidence>
<feature type="compositionally biased region" description="Basic and acidic residues" evidence="2">
    <location>
        <begin position="68"/>
        <end position="81"/>
    </location>
</feature>
<keyword evidence="1" id="KW-0175">Coiled coil</keyword>
<organism evidence="3 4">
    <name type="scientific">Verticillium longisporum</name>
    <name type="common">Verticillium dahliae var. longisporum</name>
    <dbReference type="NCBI Taxonomy" id="100787"/>
    <lineage>
        <taxon>Eukaryota</taxon>
        <taxon>Fungi</taxon>
        <taxon>Dikarya</taxon>
        <taxon>Ascomycota</taxon>
        <taxon>Pezizomycotina</taxon>
        <taxon>Sordariomycetes</taxon>
        <taxon>Hypocreomycetidae</taxon>
        <taxon>Glomerellales</taxon>
        <taxon>Plectosphaerellaceae</taxon>
        <taxon>Verticillium</taxon>
    </lineage>
</organism>
<feature type="compositionally biased region" description="Basic residues" evidence="2">
    <location>
        <begin position="1"/>
        <end position="11"/>
    </location>
</feature>
<dbReference type="EMBL" id="JAEMWZ010000482">
    <property type="protein sequence ID" value="KAG7115344.1"/>
    <property type="molecule type" value="Genomic_DNA"/>
</dbReference>
<dbReference type="Proteomes" id="UP000689129">
    <property type="component" value="Unassembled WGS sequence"/>
</dbReference>
<feature type="compositionally biased region" description="Basic and acidic residues" evidence="2">
    <location>
        <begin position="43"/>
        <end position="54"/>
    </location>
</feature>
<feature type="compositionally biased region" description="Polar residues" evidence="2">
    <location>
        <begin position="55"/>
        <end position="67"/>
    </location>
</feature>
<proteinExistence type="predicted"/>
<evidence type="ECO:0000256" key="1">
    <source>
        <dbReference type="SAM" id="Coils"/>
    </source>
</evidence>